<evidence type="ECO:0000259" key="5">
    <source>
        <dbReference type="Pfam" id="PF02662"/>
    </source>
</evidence>
<organism evidence="6 7">
    <name type="scientific">Dethiobacter alkaliphilus AHT 1</name>
    <dbReference type="NCBI Taxonomy" id="555088"/>
    <lineage>
        <taxon>Bacteria</taxon>
        <taxon>Bacillati</taxon>
        <taxon>Bacillota</taxon>
        <taxon>Dethiobacteria</taxon>
        <taxon>Dethiobacterales</taxon>
        <taxon>Dethiobacteraceae</taxon>
        <taxon>Dethiobacter</taxon>
    </lineage>
</organism>
<keyword evidence="7" id="KW-1185">Reference proteome</keyword>
<dbReference type="OrthoDB" id="9785566at2"/>
<dbReference type="GO" id="GO:0046872">
    <property type="term" value="F:metal ion binding"/>
    <property type="evidence" value="ECO:0007669"/>
    <property type="project" value="UniProtKB-KW"/>
</dbReference>
<feature type="domain" description="F420-non-reducing hydrogenase iron-sulfur subunit D" evidence="5">
    <location>
        <begin position="12"/>
        <end position="134"/>
    </location>
</feature>
<evidence type="ECO:0000256" key="1">
    <source>
        <dbReference type="ARBA" id="ARBA00022723"/>
    </source>
</evidence>
<dbReference type="GO" id="GO:0016491">
    <property type="term" value="F:oxidoreductase activity"/>
    <property type="evidence" value="ECO:0007669"/>
    <property type="project" value="UniProtKB-KW"/>
</dbReference>
<keyword evidence="4" id="KW-0411">Iron-sulfur</keyword>
<evidence type="ECO:0000256" key="2">
    <source>
        <dbReference type="ARBA" id="ARBA00023002"/>
    </source>
</evidence>
<evidence type="ECO:0000313" key="6">
    <source>
        <dbReference type="EMBL" id="EEG76864.1"/>
    </source>
</evidence>
<dbReference type="STRING" id="555088.DealDRAFT_2312"/>
<comment type="caution">
    <text evidence="6">The sequence shown here is derived from an EMBL/GenBank/DDBJ whole genome shotgun (WGS) entry which is preliminary data.</text>
</comment>
<dbReference type="eggNOG" id="COG1908">
    <property type="taxonomic scope" value="Bacteria"/>
</dbReference>
<protein>
    <submittedName>
        <fullName evidence="6">Methyl-viologen-reducing hydrogenase delta subunit</fullName>
    </submittedName>
</protein>
<keyword evidence="2" id="KW-0560">Oxidoreductase</keyword>
<dbReference type="Pfam" id="PF02662">
    <property type="entry name" value="FlpD"/>
    <property type="match status" value="1"/>
</dbReference>
<evidence type="ECO:0000256" key="3">
    <source>
        <dbReference type="ARBA" id="ARBA00023004"/>
    </source>
</evidence>
<gene>
    <name evidence="6" type="ORF">DealDRAFT_2312</name>
</gene>
<name>C0GIK3_DETAL</name>
<evidence type="ECO:0000256" key="4">
    <source>
        <dbReference type="ARBA" id="ARBA00023014"/>
    </source>
</evidence>
<evidence type="ECO:0000313" key="7">
    <source>
        <dbReference type="Proteomes" id="UP000006443"/>
    </source>
</evidence>
<dbReference type="InterPro" id="IPR003813">
    <property type="entry name" value="MvhD/FlpD"/>
</dbReference>
<proteinExistence type="predicted"/>
<reference evidence="6 7" key="1">
    <citation type="submission" date="2009-02" db="EMBL/GenBank/DDBJ databases">
        <title>Sequencing of the draft genome and assembly of Dethiobacter alkaliphilus AHT 1.</title>
        <authorList>
            <consortium name="US DOE Joint Genome Institute (JGI-PGF)"/>
            <person name="Lucas S."/>
            <person name="Copeland A."/>
            <person name="Lapidus A."/>
            <person name="Glavina del Rio T."/>
            <person name="Dalin E."/>
            <person name="Tice H."/>
            <person name="Bruce D."/>
            <person name="Goodwin L."/>
            <person name="Pitluck S."/>
            <person name="Larimer F."/>
            <person name="Land M.L."/>
            <person name="Hauser L."/>
            <person name="Muyzer G."/>
        </authorList>
    </citation>
    <scope>NUCLEOTIDE SEQUENCE [LARGE SCALE GENOMIC DNA]</scope>
    <source>
        <strain evidence="6 7">AHT 1</strain>
    </source>
</reference>
<dbReference type="RefSeq" id="WP_008517576.1">
    <property type="nucleotide sequence ID" value="NZ_ACJM01000012.1"/>
</dbReference>
<sequence length="143" mass="16139">MSVNEKEHTPLIVAFCCNWCSYAGADLAGTSRMSYPTNVRIVRVPCSSRVNPSFIIRAFQRGADGVLVAGCHPGDCHYHSGNFFTRRRFTVLKRTLEFLGIEPERFQVRWISGSEGAKFATVMNNVTEEIKNLGPNRKLRDVR</sequence>
<accession>C0GIK3</accession>
<dbReference type="Proteomes" id="UP000006443">
    <property type="component" value="Unassembled WGS sequence"/>
</dbReference>
<dbReference type="EMBL" id="ACJM01000012">
    <property type="protein sequence ID" value="EEG76864.1"/>
    <property type="molecule type" value="Genomic_DNA"/>
</dbReference>
<dbReference type="GO" id="GO:0051536">
    <property type="term" value="F:iron-sulfur cluster binding"/>
    <property type="evidence" value="ECO:0007669"/>
    <property type="project" value="UniProtKB-KW"/>
</dbReference>
<keyword evidence="1" id="KW-0479">Metal-binding</keyword>
<dbReference type="AlphaFoldDB" id="C0GIK3"/>
<keyword evidence="3" id="KW-0408">Iron</keyword>